<feature type="region of interest" description="Disordered" evidence="1">
    <location>
        <begin position="26"/>
        <end position="65"/>
    </location>
</feature>
<evidence type="ECO:0000313" key="3">
    <source>
        <dbReference type="Proteomes" id="UP000494256"/>
    </source>
</evidence>
<dbReference type="EMBL" id="CADEBD010000284">
    <property type="protein sequence ID" value="CAB3229064.1"/>
    <property type="molecule type" value="Genomic_DNA"/>
</dbReference>
<accession>A0A8S0ZB99</accession>
<sequence length="185" mass="20990">MDFQDMDDQVLPDVNVEGILNQIKSKSDLDSKASSDPLGDLKLDMNSGDGLVKEPTASASTSKSITSAARTKKIHEFIRFLRPNLPRESKTKACKLMKSIAKGIIVETTIQRSFPKKKVVTKRIRKHRTKNSKRKSSIGLRRSFQSMYESSESGRSEGCRSRHWTRCRPNLCSRCGYSCSKIRRY</sequence>
<dbReference type="AlphaFoldDB" id="A0A8S0ZB99"/>
<dbReference type="Proteomes" id="UP000494256">
    <property type="component" value="Unassembled WGS sequence"/>
</dbReference>
<gene>
    <name evidence="2" type="ORF">APLA_LOCUS3844</name>
</gene>
<feature type="compositionally biased region" description="Low complexity" evidence="1">
    <location>
        <begin position="56"/>
        <end position="65"/>
    </location>
</feature>
<comment type="caution">
    <text evidence="2">The sequence shown here is derived from an EMBL/GenBank/DDBJ whole genome shotgun (WGS) entry which is preliminary data.</text>
</comment>
<reference evidence="2 3" key="1">
    <citation type="submission" date="2020-04" db="EMBL/GenBank/DDBJ databases">
        <authorList>
            <person name="Wallbank WR R."/>
            <person name="Pardo Diaz C."/>
            <person name="Kozak K."/>
            <person name="Martin S."/>
            <person name="Jiggins C."/>
            <person name="Moest M."/>
            <person name="Warren A I."/>
            <person name="Byers J.R.P. K."/>
            <person name="Montejo-Kovacevich G."/>
            <person name="Yen C E."/>
        </authorList>
    </citation>
    <scope>NUCLEOTIDE SEQUENCE [LARGE SCALE GENOMIC DNA]</scope>
</reference>
<name>A0A8S0ZB99_ARCPL</name>
<evidence type="ECO:0000313" key="2">
    <source>
        <dbReference type="EMBL" id="CAB3229064.1"/>
    </source>
</evidence>
<protein>
    <submittedName>
        <fullName evidence="2">Uncharacterized protein</fullName>
    </submittedName>
</protein>
<organism evidence="2 3">
    <name type="scientific">Arctia plantaginis</name>
    <name type="common">Wood tiger moth</name>
    <name type="synonym">Phalaena plantaginis</name>
    <dbReference type="NCBI Taxonomy" id="874455"/>
    <lineage>
        <taxon>Eukaryota</taxon>
        <taxon>Metazoa</taxon>
        <taxon>Ecdysozoa</taxon>
        <taxon>Arthropoda</taxon>
        <taxon>Hexapoda</taxon>
        <taxon>Insecta</taxon>
        <taxon>Pterygota</taxon>
        <taxon>Neoptera</taxon>
        <taxon>Endopterygota</taxon>
        <taxon>Lepidoptera</taxon>
        <taxon>Glossata</taxon>
        <taxon>Ditrysia</taxon>
        <taxon>Noctuoidea</taxon>
        <taxon>Erebidae</taxon>
        <taxon>Arctiinae</taxon>
        <taxon>Arctia</taxon>
    </lineage>
</organism>
<evidence type="ECO:0000256" key="1">
    <source>
        <dbReference type="SAM" id="MobiDB-lite"/>
    </source>
</evidence>
<feature type="compositionally biased region" description="Basic and acidic residues" evidence="1">
    <location>
        <begin position="26"/>
        <end position="43"/>
    </location>
</feature>
<proteinExistence type="predicted"/>